<sequence>MDQESEDMLEQGASVFTQGILMETQQAGQTFADIEARHADIMKLENFMREPRKMFLDMAMLVESQICWEVLPSHPPIITLMQLCYDSLGDSK</sequence>
<reference evidence="1" key="1">
    <citation type="submission" date="2023-07" db="EMBL/GenBank/DDBJ databases">
        <title>Chromosome-level genome assembly of Artemia franciscana.</title>
        <authorList>
            <person name="Jo E."/>
        </authorList>
    </citation>
    <scope>NUCLEOTIDE SEQUENCE</scope>
    <source>
        <tissue evidence="1">Whole body</tissue>
    </source>
</reference>
<dbReference type="GO" id="GO:0016192">
    <property type="term" value="P:vesicle-mediated transport"/>
    <property type="evidence" value="ECO:0007669"/>
    <property type="project" value="InterPro"/>
</dbReference>
<comment type="caution">
    <text evidence="1">The sequence shown here is derived from an EMBL/GenBank/DDBJ whole genome shotgun (WGS) entry which is preliminary data.</text>
</comment>
<dbReference type="Gene3D" id="1.20.58.70">
    <property type="match status" value="1"/>
</dbReference>
<keyword evidence="2" id="KW-1185">Reference proteome</keyword>
<dbReference type="InterPro" id="IPR010989">
    <property type="entry name" value="SNARE"/>
</dbReference>
<dbReference type="EMBL" id="JAVRJZ010004814">
    <property type="protein sequence ID" value="KAK2701444.1"/>
    <property type="molecule type" value="Genomic_DNA"/>
</dbReference>
<proteinExistence type="predicted"/>
<feature type="non-terminal residue" evidence="1">
    <location>
        <position position="92"/>
    </location>
</feature>
<dbReference type="GO" id="GO:0016020">
    <property type="term" value="C:membrane"/>
    <property type="evidence" value="ECO:0007669"/>
    <property type="project" value="InterPro"/>
</dbReference>
<gene>
    <name evidence="1" type="ORF">QYM36_019901</name>
</gene>
<accession>A0AA88KTG4</accession>
<evidence type="ECO:0000313" key="2">
    <source>
        <dbReference type="Proteomes" id="UP001187531"/>
    </source>
</evidence>
<evidence type="ECO:0000313" key="1">
    <source>
        <dbReference type="EMBL" id="KAK2701444.1"/>
    </source>
</evidence>
<dbReference type="Proteomes" id="UP001187531">
    <property type="component" value="Unassembled WGS sequence"/>
</dbReference>
<dbReference type="AlphaFoldDB" id="A0AA88KTG4"/>
<dbReference type="SUPFAM" id="SSF47661">
    <property type="entry name" value="t-snare proteins"/>
    <property type="match status" value="1"/>
</dbReference>
<name>A0AA88KTG4_ARTSF</name>
<protein>
    <submittedName>
        <fullName evidence="1">Uncharacterized protein</fullName>
    </submittedName>
</protein>
<organism evidence="1 2">
    <name type="scientific">Artemia franciscana</name>
    <name type="common">Brine shrimp</name>
    <name type="synonym">Artemia sanfranciscana</name>
    <dbReference type="NCBI Taxonomy" id="6661"/>
    <lineage>
        <taxon>Eukaryota</taxon>
        <taxon>Metazoa</taxon>
        <taxon>Ecdysozoa</taxon>
        <taxon>Arthropoda</taxon>
        <taxon>Crustacea</taxon>
        <taxon>Branchiopoda</taxon>
        <taxon>Anostraca</taxon>
        <taxon>Artemiidae</taxon>
        <taxon>Artemia</taxon>
    </lineage>
</organism>